<dbReference type="AlphaFoldDB" id="A0A9N7Z2R7"/>
<keyword evidence="3" id="KW-1185">Reference proteome</keyword>
<evidence type="ECO:0000313" key="2">
    <source>
        <dbReference type="EMBL" id="CAB1447705.1"/>
    </source>
</evidence>
<evidence type="ECO:0000256" key="1">
    <source>
        <dbReference type="SAM" id="MobiDB-lite"/>
    </source>
</evidence>
<organism evidence="2 3">
    <name type="scientific">Pleuronectes platessa</name>
    <name type="common">European plaice</name>
    <dbReference type="NCBI Taxonomy" id="8262"/>
    <lineage>
        <taxon>Eukaryota</taxon>
        <taxon>Metazoa</taxon>
        <taxon>Chordata</taxon>
        <taxon>Craniata</taxon>
        <taxon>Vertebrata</taxon>
        <taxon>Euteleostomi</taxon>
        <taxon>Actinopterygii</taxon>
        <taxon>Neopterygii</taxon>
        <taxon>Teleostei</taxon>
        <taxon>Neoteleostei</taxon>
        <taxon>Acanthomorphata</taxon>
        <taxon>Carangaria</taxon>
        <taxon>Pleuronectiformes</taxon>
        <taxon>Pleuronectoidei</taxon>
        <taxon>Pleuronectidae</taxon>
        <taxon>Pleuronectes</taxon>
    </lineage>
</organism>
<feature type="compositionally biased region" description="Polar residues" evidence="1">
    <location>
        <begin position="1"/>
        <end position="12"/>
    </location>
</feature>
<reference evidence="2" key="1">
    <citation type="submission" date="2020-03" db="EMBL/GenBank/DDBJ databases">
        <authorList>
            <person name="Weist P."/>
        </authorList>
    </citation>
    <scope>NUCLEOTIDE SEQUENCE</scope>
</reference>
<feature type="region of interest" description="Disordered" evidence="1">
    <location>
        <begin position="1"/>
        <end position="24"/>
    </location>
</feature>
<comment type="caution">
    <text evidence="2">The sequence shown here is derived from an EMBL/GenBank/DDBJ whole genome shotgun (WGS) entry which is preliminary data.</text>
</comment>
<protein>
    <submittedName>
        <fullName evidence="2">Uncharacterized protein</fullName>
    </submittedName>
</protein>
<dbReference type="EMBL" id="CADEAL010003957">
    <property type="protein sequence ID" value="CAB1447705.1"/>
    <property type="molecule type" value="Genomic_DNA"/>
</dbReference>
<evidence type="ECO:0000313" key="3">
    <source>
        <dbReference type="Proteomes" id="UP001153269"/>
    </source>
</evidence>
<name>A0A9N7Z2R7_PLEPL</name>
<gene>
    <name evidence="2" type="ORF">PLEPLA_LOCUS35382</name>
</gene>
<proteinExistence type="predicted"/>
<feature type="compositionally biased region" description="Basic and acidic residues" evidence="1">
    <location>
        <begin position="13"/>
        <end position="24"/>
    </location>
</feature>
<dbReference type="Proteomes" id="UP001153269">
    <property type="component" value="Unassembled WGS sequence"/>
</dbReference>
<sequence>MHSLESGSPTEASRSDIMTKEDVPGWERRRRTCVPLQLNHVTFGPLVGSCKPISCTVERDRRPERAAGVWRLIRLMLRWTGEFTAGDGAMESGGVMSRVVRGG</sequence>
<accession>A0A9N7Z2R7</accession>